<proteinExistence type="predicted"/>
<protein>
    <submittedName>
        <fullName evidence="1">Uncharacterized protein</fullName>
    </submittedName>
</protein>
<gene>
    <name evidence="1" type="ORF">g.14622</name>
</gene>
<dbReference type="AlphaFoldDB" id="A0A1B6JNY7"/>
<accession>A0A1B6JNY7</accession>
<name>A0A1B6JNY7_9HEMI</name>
<evidence type="ECO:0000313" key="1">
    <source>
        <dbReference type="EMBL" id="JAT00955.1"/>
    </source>
</evidence>
<reference evidence="1" key="1">
    <citation type="submission" date="2015-11" db="EMBL/GenBank/DDBJ databases">
        <title>De novo transcriptome assembly of four potential Pierce s Disease insect vectors from Arizona vineyards.</title>
        <authorList>
            <person name="Tassone E.E."/>
        </authorList>
    </citation>
    <scope>NUCLEOTIDE SEQUENCE</scope>
</reference>
<dbReference type="EMBL" id="GECU01006752">
    <property type="protein sequence ID" value="JAT00955.1"/>
    <property type="molecule type" value="Transcribed_RNA"/>
</dbReference>
<organism evidence="1">
    <name type="scientific">Homalodisca liturata</name>
    <dbReference type="NCBI Taxonomy" id="320908"/>
    <lineage>
        <taxon>Eukaryota</taxon>
        <taxon>Metazoa</taxon>
        <taxon>Ecdysozoa</taxon>
        <taxon>Arthropoda</taxon>
        <taxon>Hexapoda</taxon>
        <taxon>Insecta</taxon>
        <taxon>Pterygota</taxon>
        <taxon>Neoptera</taxon>
        <taxon>Paraneoptera</taxon>
        <taxon>Hemiptera</taxon>
        <taxon>Auchenorrhyncha</taxon>
        <taxon>Membracoidea</taxon>
        <taxon>Cicadellidae</taxon>
        <taxon>Cicadellinae</taxon>
        <taxon>Proconiini</taxon>
        <taxon>Homalodisca</taxon>
    </lineage>
</organism>
<sequence>MYDIIEQLYLANATLFSCDCIVPECMLSHQLFAIIKLMVHRSGLSVSMVTMPLQVWLYVLQELIKPPNSILSFSRFHLSPVEDTTHEAPSGMSPHLASHCTNDSGTCISCDPAGSSHVKVSVLNRYSLTQLLPNISDV</sequence>
<feature type="non-terminal residue" evidence="1">
    <location>
        <position position="138"/>
    </location>
</feature>